<dbReference type="GO" id="GO:0006869">
    <property type="term" value="P:lipid transport"/>
    <property type="evidence" value="ECO:0007669"/>
    <property type="project" value="UniProtKB-KW"/>
</dbReference>
<dbReference type="OrthoDB" id="1854502at2759"/>
<protein>
    <recommendedName>
        <fullName evidence="3">Oxysterol-binding protein</fullName>
    </recommendedName>
</protein>
<dbReference type="Pfam" id="PF01237">
    <property type="entry name" value="Oxysterol_BP"/>
    <property type="match status" value="1"/>
</dbReference>
<keyword evidence="3" id="KW-0445">Lipid transport</keyword>
<dbReference type="SUPFAM" id="SSF144000">
    <property type="entry name" value="Oxysterol-binding protein-like"/>
    <property type="match status" value="1"/>
</dbReference>
<dbReference type="AlphaFoldDB" id="A0A0C2M9I3"/>
<gene>
    <name evidence="4" type="ORF">RF11_13957</name>
</gene>
<dbReference type="PROSITE" id="PS01013">
    <property type="entry name" value="OSBP"/>
    <property type="match status" value="1"/>
</dbReference>
<evidence type="ECO:0000313" key="4">
    <source>
        <dbReference type="EMBL" id="KII60984.1"/>
    </source>
</evidence>
<name>A0A0C2M9I3_THEKT</name>
<keyword evidence="1" id="KW-0446">Lipid-binding</keyword>
<accession>A0A0C2M9I3</accession>
<dbReference type="GO" id="GO:0016020">
    <property type="term" value="C:membrane"/>
    <property type="evidence" value="ECO:0007669"/>
    <property type="project" value="TreeGrafter"/>
</dbReference>
<comment type="similarity">
    <text evidence="2">Belongs to the OSBP family.</text>
</comment>
<proteinExistence type="inferred from homology"/>
<dbReference type="InterPro" id="IPR018494">
    <property type="entry name" value="Oxysterol-bd_CS"/>
</dbReference>
<comment type="caution">
    <text evidence="4">The sequence shown here is derived from an EMBL/GenBank/DDBJ whole genome shotgun (WGS) entry which is preliminary data.</text>
</comment>
<evidence type="ECO:0000256" key="1">
    <source>
        <dbReference type="ARBA" id="ARBA00023121"/>
    </source>
</evidence>
<keyword evidence="5" id="KW-1185">Reference proteome</keyword>
<dbReference type="GO" id="GO:0005829">
    <property type="term" value="C:cytosol"/>
    <property type="evidence" value="ECO:0007669"/>
    <property type="project" value="TreeGrafter"/>
</dbReference>
<dbReference type="Proteomes" id="UP000031668">
    <property type="component" value="Unassembled WGS sequence"/>
</dbReference>
<sequence>MNINQNYEELKNFFDKFENHQTHHRLEPPDAVVEPTFGILDLLKSLMTTDLTNSFLPTTLNEPLTTTHVKLSNHKRTCEIFKNYHLLNTAANTTNIIDRLAYVGAFVISTGYWMTPHRSHKPFNSVLGETYEYVDAQNKILVLCEQVSHHPPQTACHIQSENWELTFLLNQKILFLLTKLKIKSKTKLFIRFKDGNEFYAFLPNIYIHDLRAKYPWTEYKGKVTIHHNLTISKAVIEFTGCENYSRENCTIFDNDGKEQATIKGSYLGRVLYSKTGTPGETIWERNPFITFVDYFGFSHHTLQLNDPNYHVTCPTDARKRPDVRALETGDVNIFLLSTQVQIWRGK</sequence>
<dbReference type="Gene3D" id="2.40.160.120">
    <property type="match status" value="1"/>
</dbReference>
<dbReference type="EMBL" id="JWZT01005390">
    <property type="protein sequence ID" value="KII60984.1"/>
    <property type="molecule type" value="Genomic_DNA"/>
</dbReference>
<dbReference type="PANTHER" id="PTHR10972">
    <property type="entry name" value="OXYSTEROL-BINDING PROTEIN-RELATED"/>
    <property type="match status" value="1"/>
</dbReference>
<evidence type="ECO:0000256" key="3">
    <source>
        <dbReference type="RuleBase" id="RU003845"/>
    </source>
</evidence>
<evidence type="ECO:0000313" key="5">
    <source>
        <dbReference type="Proteomes" id="UP000031668"/>
    </source>
</evidence>
<reference evidence="4 5" key="1">
    <citation type="journal article" date="2014" name="Genome Biol. Evol.">
        <title>The genome of the myxosporean Thelohanellus kitauei shows adaptations to nutrient acquisition within its fish host.</title>
        <authorList>
            <person name="Yang Y."/>
            <person name="Xiong J."/>
            <person name="Zhou Z."/>
            <person name="Huo F."/>
            <person name="Miao W."/>
            <person name="Ran C."/>
            <person name="Liu Y."/>
            <person name="Zhang J."/>
            <person name="Feng J."/>
            <person name="Wang M."/>
            <person name="Wang M."/>
            <person name="Wang L."/>
            <person name="Yao B."/>
        </authorList>
    </citation>
    <scope>NUCLEOTIDE SEQUENCE [LARGE SCALE GENOMIC DNA]</scope>
    <source>
        <strain evidence="4">Wuqing</strain>
    </source>
</reference>
<evidence type="ECO:0000256" key="2">
    <source>
        <dbReference type="RuleBase" id="RU003844"/>
    </source>
</evidence>
<dbReference type="GO" id="GO:0032934">
    <property type="term" value="F:sterol binding"/>
    <property type="evidence" value="ECO:0007669"/>
    <property type="project" value="TreeGrafter"/>
</dbReference>
<keyword evidence="3" id="KW-0813">Transport</keyword>
<dbReference type="InterPro" id="IPR037239">
    <property type="entry name" value="OSBP_sf"/>
</dbReference>
<organism evidence="4 5">
    <name type="scientific">Thelohanellus kitauei</name>
    <name type="common">Myxosporean</name>
    <dbReference type="NCBI Taxonomy" id="669202"/>
    <lineage>
        <taxon>Eukaryota</taxon>
        <taxon>Metazoa</taxon>
        <taxon>Cnidaria</taxon>
        <taxon>Myxozoa</taxon>
        <taxon>Myxosporea</taxon>
        <taxon>Bivalvulida</taxon>
        <taxon>Platysporina</taxon>
        <taxon>Myxobolidae</taxon>
        <taxon>Thelohanellus</taxon>
    </lineage>
</organism>
<dbReference type="InterPro" id="IPR000648">
    <property type="entry name" value="Oxysterol-bd"/>
</dbReference>